<name>A0A5P1MRK1_ECOLX</name>
<geneLocation type="plasmid" evidence="1">
    <name>p13ZX28-272</name>
</geneLocation>
<dbReference type="AlphaFoldDB" id="A0A5P1MRK1"/>
<evidence type="ECO:0000313" key="1">
    <source>
        <dbReference type="EMBL" id="QEI45498.1"/>
    </source>
</evidence>
<gene>
    <name evidence="1" type="ORF">p13ZX28-272_00299</name>
</gene>
<proteinExistence type="predicted"/>
<dbReference type="EMBL" id="MN101850">
    <property type="protein sequence ID" value="QEI45498.1"/>
    <property type="molecule type" value="Genomic_DNA"/>
</dbReference>
<reference evidence="1" key="1">
    <citation type="submission" date="2019-06" db="EMBL/GenBank/DDBJ databases">
        <title>Genomic and phenotypic analysis of NDM-1-producing atypical Enteroaggregative Escherichia coli causing a fatal outbreak.</title>
        <authorList>
            <person name="Bai L."/>
        </authorList>
    </citation>
    <scope>NUCLEOTIDE SEQUENCE</scope>
    <source>
        <strain evidence="1">13ZX28</strain>
        <plasmid evidence="1">p13ZX28-272</plasmid>
    </source>
</reference>
<accession>A0A5P1MRK1</accession>
<sequence length="765" mass="87404">MCFKCLVAVMTKSNLSGIRLLHVNQDTVEVFPTWEYKLVIDNMAVSVDLQRLMNHQCEPSKKKVDRQQQIARYAQTFRHEMDRKSAHATLYNNFLKFKQYLVWCDQNSLPPFTEATLRQYHNHLWELVLIGSSSVPIWQMLEGHTTGVKERTANYIFSTTEQALTWCGETAFQWGKQLKQLRVGKVESYEAYSENELPEILSRLSSYFFQLAIPLLSDTPPDMVSVEINQTCFDVPLRSSNTKGQAKGAELALDTAFNQAMACGYYLLSYFTAFNTSQLTELCHPIEWREDKTGEYYKLTAFKRRANKEVLSFVGGEIHKKSLQFIQTLIALSLKYTTDANSKLLYWRGRDGNQRSISSILLGKIELSSRLLMLSDKATQSIPYLMSIHSKFTETAPKGFVEFDELKFVDRTLVKRRKTVRRFYNRRTIALSFALLFAIIKANPKNGTNTVNLKNVMLPLKINRTDEVLKVDFSCEDGGQGSFYVDIQYEAFLARVEAYAAFSQREQTSAHYLLPLGSERDAIQWQGLAPNMTSLADYGIRSGEFFVNLASSRFRETAAKLARRKANRTELHISQILNNQYRTVLKHYSEGNHYDNQLIISQGLSVIEKMSKGGSLDQSKAKVATELAIPVIKYDELIGSQASLNGVGMACFQKSLSTEESYHAANATACFDYERCIKCQYAKIINDVEPLYRLLSFLECMEESWLYYPERFSKNLGKAVELYRKAISSSLSPDIIHRAQSKLDTVGRHMLWDNLELSSLGFKGI</sequence>
<protein>
    <submittedName>
        <fullName evidence="1">Uncharacterized protein</fullName>
    </submittedName>
</protein>
<keyword evidence="1" id="KW-0614">Plasmid</keyword>
<organism evidence="1">
    <name type="scientific">Escherichia coli</name>
    <dbReference type="NCBI Taxonomy" id="562"/>
    <lineage>
        <taxon>Bacteria</taxon>
        <taxon>Pseudomonadati</taxon>
        <taxon>Pseudomonadota</taxon>
        <taxon>Gammaproteobacteria</taxon>
        <taxon>Enterobacterales</taxon>
        <taxon>Enterobacteriaceae</taxon>
        <taxon>Escherichia</taxon>
    </lineage>
</organism>